<keyword evidence="3" id="KW-1185">Reference proteome</keyword>
<protein>
    <submittedName>
        <fullName evidence="2">Uncharacterized protein</fullName>
    </submittedName>
</protein>
<dbReference type="Proteomes" id="UP000265520">
    <property type="component" value="Unassembled WGS sequence"/>
</dbReference>
<organism evidence="2 3">
    <name type="scientific">Trifolium medium</name>
    <dbReference type="NCBI Taxonomy" id="97028"/>
    <lineage>
        <taxon>Eukaryota</taxon>
        <taxon>Viridiplantae</taxon>
        <taxon>Streptophyta</taxon>
        <taxon>Embryophyta</taxon>
        <taxon>Tracheophyta</taxon>
        <taxon>Spermatophyta</taxon>
        <taxon>Magnoliopsida</taxon>
        <taxon>eudicotyledons</taxon>
        <taxon>Gunneridae</taxon>
        <taxon>Pentapetalae</taxon>
        <taxon>rosids</taxon>
        <taxon>fabids</taxon>
        <taxon>Fabales</taxon>
        <taxon>Fabaceae</taxon>
        <taxon>Papilionoideae</taxon>
        <taxon>50 kb inversion clade</taxon>
        <taxon>NPAAA clade</taxon>
        <taxon>Hologalegina</taxon>
        <taxon>IRL clade</taxon>
        <taxon>Trifolieae</taxon>
        <taxon>Trifolium</taxon>
    </lineage>
</organism>
<reference evidence="2 3" key="1">
    <citation type="journal article" date="2018" name="Front. Plant Sci.">
        <title>Red Clover (Trifolium pratense) and Zigzag Clover (T. medium) - A Picture of Genomic Similarities and Differences.</title>
        <authorList>
            <person name="Dluhosova J."/>
            <person name="Istvanek J."/>
            <person name="Nedelnik J."/>
            <person name="Repkova J."/>
        </authorList>
    </citation>
    <scope>NUCLEOTIDE SEQUENCE [LARGE SCALE GENOMIC DNA]</scope>
    <source>
        <strain evidence="3">cv. 10/8</strain>
        <tissue evidence="2">Leaf</tissue>
    </source>
</reference>
<dbReference type="EMBL" id="LXQA010768352">
    <property type="protein sequence ID" value="MCI70080.1"/>
    <property type="molecule type" value="Genomic_DNA"/>
</dbReference>
<accession>A0A392UCC9</accession>
<proteinExistence type="predicted"/>
<evidence type="ECO:0000256" key="1">
    <source>
        <dbReference type="SAM" id="MobiDB-lite"/>
    </source>
</evidence>
<evidence type="ECO:0000313" key="2">
    <source>
        <dbReference type="EMBL" id="MCI70080.1"/>
    </source>
</evidence>
<dbReference type="AlphaFoldDB" id="A0A392UCC9"/>
<feature type="region of interest" description="Disordered" evidence="1">
    <location>
        <begin position="27"/>
        <end position="71"/>
    </location>
</feature>
<name>A0A392UCC9_9FABA</name>
<evidence type="ECO:0000313" key="3">
    <source>
        <dbReference type="Proteomes" id="UP000265520"/>
    </source>
</evidence>
<feature type="compositionally biased region" description="Polar residues" evidence="1">
    <location>
        <begin position="27"/>
        <end position="41"/>
    </location>
</feature>
<feature type="non-terminal residue" evidence="2">
    <location>
        <position position="1"/>
    </location>
</feature>
<sequence>RHYSDKRKKLPHLKGAVLLKALGGQQPITQGNAGIQLQTNTLRREEDVPKHFNETPSTEGNGNKAGYRSQP</sequence>
<comment type="caution">
    <text evidence="2">The sequence shown here is derived from an EMBL/GenBank/DDBJ whole genome shotgun (WGS) entry which is preliminary data.</text>
</comment>
<feature type="compositionally biased region" description="Basic and acidic residues" evidence="1">
    <location>
        <begin position="42"/>
        <end position="53"/>
    </location>
</feature>